<protein>
    <recommendedName>
        <fullName evidence="2">histidine kinase</fullName>
        <ecNumber evidence="2">2.7.13.3</ecNumber>
    </recommendedName>
</protein>
<dbReference type="Gene3D" id="3.30.565.10">
    <property type="entry name" value="Histidine kinase-like ATPase, C-terminal domain"/>
    <property type="match status" value="1"/>
</dbReference>
<comment type="catalytic activity">
    <reaction evidence="1">
        <text>ATP + protein L-histidine = ADP + protein N-phospho-L-histidine.</text>
        <dbReference type="EC" id="2.7.13.3"/>
    </reaction>
</comment>
<keyword evidence="5" id="KW-0418">Kinase</keyword>
<dbReference type="PANTHER" id="PTHR43102:SF2">
    <property type="entry name" value="GAF DOMAIN-CONTAINING PROTEIN"/>
    <property type="match status" value="1"/>
</dbReference>
<proteinExistence type="predicted"/>
<dbReference type="InterPro" id="IPR003661">
    <property type="entry name" value="HisK_dim/P_dom"/>
</dbReference>
<reference evidence="5 6" key="1">
    <citation type="submission" date="2015-02" db="EMBL/GenBank/DDBJ databases">
        <title>Two Pseudomonas sp. nov. isolated from raw milk.</title>
        <authorList>
            <person name="Wenning M."/>
            <person name="von Neubeck M."/>
            <person name="Huptas C."/>
            <person name="Scherer S."/>
        </authorList>
    </citation>
    <scope>NUCLEOTIDE SEQUENCE [LARGE SCALE GENOMIC DNA]</scope>
    <source>
        <strain evidence="5 6">DSM 14937</strain>
    </source>
</reference>
<sequence>MPHLPAPPPANEHERIRSLEHLDILDSVPEQGFDDIVLLATGLCDVPIALVSLVDNERQWFKACIGLDVRETHRDLAFCAHAILAPDEVLVVEDALCDPRFEHSALVLGPPYIRFYAGAPIRDDRGFALGTVCVIDTRPRTLTVAQHNALLALARQTASLLQLRLLSEQREQRARSLESELAQAQALGRQAEQFLHHAKRVSSLGMVAASIAHDFNNLLQALSASLQMIRLRARRPADVERFSDAGMQAVDQGRLLVNHLLTSVRHDSPNLMCIDVNERLGSMRDVLLRTASDGVEFSMELSPPGTGVLCEEAQLSAAVINLLTNARDALGGKGRIHISSRLVNLTQDEALAAGNYLLLSVSDNGPGIPEALAAQIFEPFFTTKCAGKGTGLGLSQVMEFAQRAGGTVKVHTALGEGTTMNLYMRALGRIDPNLLVD</sequence>
<accession>A0A0R2ZA30</accession>
<dbReference type="Pfam" id="PF02518">
    <property type="entry name" value="HATPase_c"/>
    <property type="match status" value="1"/>
</dbReference>
<dbReference type="SUPFAM" id="SSF47384">
    <property type="entry name" value="Homodimeric domain of signal transducing histidine kinase"/>
    <property type="match status" value="1"/>
</dbReference>
<dbReference type="InterPro" id="IPR003018">
    <property type="entry name" value="GAF"/>
</dbReference>
<dbReference type="PROSITE" id="PS50109">
    <property type="entry name" value="HIS_KIN"/>
    <property type="match status" value="1"/>
</dbReference>
<dbReference type="GO" id="GO:0000155">
    <property type="term" value="F:phosphorelay sensor kinase activity"/>
    <property type="evidence" value="ECO:0007669"/>
    <property type="project" value="InterPro"/>
</dbReference>
<dbReference type="SUPFAM" id="SSF55781">
    <property type="entry name" value="GAF domain-like"/>
    <property type="match status" value="1"/>
</dbReference>
<dbReference type="EC" id="2.7.13.3" evidence="2"/>
<keyword evidence="5" id="KW-0808">Transferase</keyword>
<feature type="domain" description="Histidine kinase" evidence="4">
    <location>
        <begin position="210"/>
        <end position="428"/>
    </location>
</feature>
<dbReference type="EMBL" id="JYLK01000021">
    <property type="protein sequence ID" value="KRP57872.1"/>
    <property type="molecule type" value="Genomic_DNA"/>
</dbReference>
<dbReference type="SMART" id="SM00065">
    <property type="entry name" value="GAF"/>
    <property type="match status" value="1"/>
</dbReference>
<dbReference type="SMART" id="SM00388">
    <property type="entry name" value="HisKA"/>
    <property type="match status" value="1"/>
</dbReference>
<dbReference type="SUPFAM" id="SSF55874">
    <property type="entry name" value="ATPase domain of HSP90 chaperone/DNA topoisomerase II/histidine kinase"/>
    <property type="match status" value="1"/>
</dbReference>
<organism evidence="5 6">
    <name type="scientific">Pseudomonas trivialis</name>
    <dbReference type="NCBI Taxonomy" id="200450"/>
    <lineage>
        <taxon>Bacteria</taxon>
        <taxon>Pseudomonadati</taxon>
        <taxon>Pseudomonadota</taxon>
        <taxon>Gammaproteobacteria</taxon>
        <taxon>Pseudomonadales</taxon>
        <taxon>Pseudomonadaceae</taxon>
        <taxon>Pseudomonas</taxon>
    </lineage>
</organism>
<dbReference type="AlphaFoldDB" id="A0A0R2ZA30"/>
<evidence type="ECO:0000313" key="6">
    <source>
        <dbReference type="Proteomes" id="UP000052019"/>
    </source>
</evidence>
<dbReference type="Pfam" id="PF01590">
    <property type="entry name" value="GAF"/>
    <property type="match status" value="1"/>
</dbReference>
<name>A0A0R2ZA30_9PSED</name>
<evidence type="ECO:0000256" key="1">
    <source>
        <dbReference type="ARBA" id="ARBA00000085"/>
    </source>
</evidence>
<dbReference type="InterPro" id="IPR029016">
    <property type="entry name" value="GAF-like_dom_sf"/>
</dbReference>
<evidence type="ECO:0000259" key="4">
    <source>
        <dbReference type="PROSITE" id="PS50109"/>
    </source>
</evidence>
<evidence type="ECO:0000256" key="2">
    <source>
        <dbReference type="ARBA" id="ARBA00012438"/>
    </source>
</evidence>
<keyword evidence="3" id="KW-0597">Phosphoprotein</keyword>
<gene>
    <name evidence="5" type="ORF">TU79_23200</name>
</gene>
<dbReference type="InterPro" id="IPR003594">
    <property type="entry name" value="HATPase_dom"/>
</dbReference>
<dbReference type="PATRIC" id="fig|200450.4.peg.2311"/>
<dbReference type="PRINTS" id="PR00344">
    <property type="entry name" value="BCTRLSENSOR"/>
</dbReference>
<dbReference type="Proteomes" id="UP000052019">
    <property type="component" value="Unassembled WGS sequence"/>
</dbReference>
<comment type="caution">
    <text evidence="5">The sequence shown here is derived from an EMBL/GenBank/DDBJ whole genome shotgun (WGS) entry which is preliminary data.</text>
</comment>
<dbReference type="InterPro" id="IPR036890">
    <property type="entry name" value="HATPase_C_sf"/>
</dbReference>
<dbReference type="InterPro" id="IPR036097">
    <property type="entry name" value="HisK_dim/P_sf"/>
</dbReference>
<evidence type="ECO:0000256" key="3">
    <source>
        <dbReference type="ARBA" id="ARBA00022553"/>
    </source>
</evidence>
<dbReference type="Gene3D" id="1.10.287.130">
    <property type="match status" value="1"/>
</dbReference>
<evidence type="ECO:0000313" key="5">
    <source>
        <dbReference type="EMBL" id="KRP57872.1"/>
    </source>
</evidence>
<dbReference type="PANTHER" id="PTHR43102">
    <property type="entry name" value="SLR1143 PROTEIN"/>
    <property type="match status" value="1"/>
</dbReference>
<dbReference type="SMART" id="SM00387">
    <property type="entry name" value="HATPase_c"/>
    <property type="match status" value="1"/>
</dbReference>
<dbReference type="Gene3D" id="3.30.450.40">
    <property type="match status" value="1"/>
</dbReference>
<dbReference type="InterPro" id="IPR004358">
    <property type="entry name" value="Sig_transdc_His_kin-like_C"/>
</dbReference>
<dbReference type="InterPro" id="IPR005467">
    <property type="entry name" value="His_kinase_dom"/>
</dbReference>